<dbReference type="AlphaFoldDB" id="A0A8S1INL3"/>
<organism evidence="1 2">
    <name type="scientific">Ostreobium quekettii</name>
    <dbReference type="NCBI Taxonomy" id="121088"/>
    <lineage>
        <taxon>Eukaryota</taxon>
        <taxon>Viridiplantae</taxon>
        <taxon>Chlorophyta</taxon>
        <taxon>core chlorophytes</taxon>
        <taxon>Ulvophyceae</taxon>
        <taxon>TCBD clade</taxon>
        <taxon>Bryopsidales</taxon>
        <taxon>Ostreobineae</taxon>
        <taxon>Ostreobiaceae</taxon>
        <taxon>Ostreobium</taxon>
    </lineage>
</organism>
<comment type="caution">
    <text evidence="1">The sequence shown here is derived from an EMBL/GenBank/DDBJ whole genome shotgun (WGS) entry which is preliminary data.</text>
</comment>
<accession>A0A8S1INL3</accession>
<evidence type="ECO:0000313" key="2">
    <source>
        <dbReference type="Proteomes" id="UP000708148"/>
    </source>
</evidence>
<dbReference type="EMBL" id="CAJHUC010000404">
    <property type="protein sequence ID" value="CAD7695902.1"/>
    <property type="molecule type" value="Genomic_DNA"/>
</dbReference>
<name>A0A8S1INL3_9CHLO</name>
<evidence type="ECO:0000313" key="1">
    <source>
        <dbReference type="EMBL" id="CAD7695902.1"/>
    </source>
</evidence>
<sequence>MPHIMQIWTIGRSKTRQVAWRVWQSRRLVLAEALAARGLLALSPLAGKNLSMPDMIADLDDELIRSPSNYRGNGRPRRAGARWAAEREKALAPDPGASFCWMNDITILQFFDSSVRLKE</sequence>
<reference evidence="1" key="1">
    <citation type="submission" date="2020-12" db="EMBL/GenBank/DDBJ databases">
        <authorList>
            <person name="Iha C."/>
        </authorList>
    </citation>
    <scope>NUCLEOTIDE SEQUENCE</scope>
</reference>
<proteinExistence type="predicted"/>
<protein>
    <submittedName>
        <fullName evidence="1">Uncharacterized protein</fullName>
    </submittedName>
</protein>
<dbReference type="Proteomes" id="UP000708148">
    <property type="component" value="Unassembled WGS sequence"/>
</dbReference>
<keyword evidence="2" id="KW-1185">Reference proteome</keyword>
<gene>
    <name evidence="1" type="ORF">OSTQU699_LOCUS1263</name>
</gene>